<dbReference type="RefSeq" id="WP_208632332.1">
    <property type="nucleotide sequence ID" value="NZ_CP059319.1"/>
</dbReference>
<dbReference type="EMBL" id="CP059319">
    <property type="protein sequence ID" value="QTH20818.1"/>
    <property type="molecule type" value="Genomic_DNA"/>
</dbReference>
<name>A0A975HD16_9SPHN</name>
<reference evidence="1" key="2">
    <citation type="submission" date="2021-04" db="EMBL/GenBank/DDBJ databases">
        <title>Isolation and genomic analysis of the ibuprofen-degrading bacterium Sphingomonas strain MPO218.</title>
        <authorList>
            <person name="Aulestia M."/>
            <person name="Flores A."/>
            <person name="Mangas E.L."/>
            <person name="Perez-Pulido A.J."/>
            <person name="Santero E."/>
            <person name="Camacho E.M."/>
        </authorList>
    </citation>
    <scope>NUCLEOTIDE SEQUENCE</scope>
    <source>
        <strain evidence="1">MPO218</strain>
    </source>
</reference>
<reference evidence="1" key="1">
    <citation type="submission" date="2020-07" db="EMBL/GenBank/DDBJ databases">
        <authorList>
            <person name="Camacho E."/>
        </authorList>
    </citation>
    <scope>NUCLEOTIDE SEQUENCE</scope>
    <source>
        <strain evidence="1">MPO218</strain>
    </source>
</reference>
<evidence type="ECO:0000313" key="2">
    <source>
        <dbReference type="Proteomes" id="UP000664914"/>
    </source>
</evidence>
<dbReference type="AlphaFoldDB" id="A0A975HD16"/>
<gene>
    <name evidence="1" type="ORF">HRJ34_21220</name>
</gene>
<sequence length="71" mass="7900">MAERAGHPRQIGEILAPVIAHTMVLAWFQAQIDRQPTSMARKHLVMLYRECGAIDDGEALILVEANMLETA</sequence>
<organism evidence="1 2">
    <name type="scientific">Rhizorhabdus wittichii</name>
    <dbReference type="NCBI Taxonomy" id="160791"/>
    <lineage>
        <taxon>Bacteria</taxon>
        <taxon>Pseudomonadati</taxon>
        <taxon>Pseudomonadota</taxon>
        <taxon>Alphaproteobacteria</taxon>
        <taxon>Sphingomonadales</taxon>
        <taxon>Sphingomonadaceae</taxon>
        <taxon>Rhizorhabdus</taxon>
    </lineage>
</organism>
<dbReference type="Proteomes" id="UP000664914">
    <property type="component" value="Chromosome"/>
</dbReference>
<evidence type="ECO:0000313" key="1">
    <source>
        <dbReference type="EMBL" id="QTH20818.1"/>
    </source>
</evidence>
<accession>A0A975HD16</accession>
<protein>
    <submittedName>
        <fullName evidence="1">Uncharacterized protein</fullName>
    </submittedName>
</protein>
<proteinExistence type="predicted"/>